<keyword evidence="1" id="KW-1133">Transmembrane helix</keyword>
<name>A0A0G4PVC9_PENC3</name>
<dbReference type="EMBL" id="HG793185">
    <property type="protein sequence ID" value="CRL30445.1"/>
    <property type="molecule type" value="Genomic_DNA"/>
</dbReference>
<evidence type="ECO:0000313" key="2">
    <source>
        <dbReference type="EMBL" id="CRL30445.1"/>
    </source>
</evidence>
<reference evidence="2 3" key="1">
    <citation type="journal article" date="2014" name="Nat. Commun.">
        <title>Multiple recent horizontal transfers of a large genomic region in cheese making fungi.</title>
        <authorList>
            <person name="Cheeseman K."/>
            <person name="Ropars J."/>
            <person name="Renault P."/>
            <person name="Dupont J."/>
            <person name="Gouzy J."/>
            <person name="Branca A."/>
            <person name="Abraham A.L."/>
            <person name="Ceppi M."/>
            <person name="Conseiller E."/>
            <person name="Debuchy R."/>
            <person name="Malagnac F."/>
            <person name="Goarin A."/>
            <person name="Silar P."/>
            <person name="Lacoste S."/>
            <person name="Sallet E."/>
            <person name="Bensimon A."/>
            <person name="Giraud T."/>
            <person name="Brygoo Y."/>
        </authorList>
    </citation>
    <scope>NUCLEOTIDE SEQUENCE [LARGE SCALE GENOMIC DNA]</scope>
    <source>
        <strain evidence="3">FM 013</strain>
    </source>
</reference>
<feature type="transmembrane region" description="Helical" evidence="1">
    <location>
        <begin position="12"/>
        <end position="36"/>
    </location>
</feature>
<gene>
    <name evidence="2" type="ORF">PCAMFM013_S052g000002</name>
</gene>
<evidence type="ECO:0000313" key="3">
    <source>
        <dbReference type="Proteomes" id="UP000053732"/>
    </source>
</evidence>
<protein>
    <submittedName>
        <fullName evidence="2">Str. FM013</fullName>
    </submittedName>
</protein>
<proteinExistence type="predicted"/>
<keyword evidence="1" id="KW-0472">Membrane</keyword>
<keyword evidence="1" id="KW-0812">Transmembrane</keyword>
<evidence type="ECO:0000256" key="1">
    <source>
        <dbReference type="SAM" id="Phobius"/>
    </source>
</evidence>
<accession>A0A0G4PVC9</accession>
<keyword evidence="3" id="KW-1185">Reference proteome</keyword>
<dbReference type="Proteomes" id="UP000053732">
    <property type="component" value="Unassembled WGS sequence"/>
</dbReference>
<sequence>MFSTSSFAEPKLLELVLILTGKSNFALWSAALNWFLVIVL</sequence>
<organism evidence="2 3">
    <name type="scientific">Penicillium camemberti (strain FM 013)</name>
    <dbReference type="NCBI Taxonomy" id="1429867"/>
    <lineage>
        <taxon>Eukaryota</taxon>
        <taxon>Fungi</taxon>
        <taxon>Dikarya</taxon>
        <taxon>Ascomycota</taxon>
        <taxon>Pezizomycotina</taxon>
        <taxon>Eurotiomycetes</taxon>
        <taxon>Eurotiomycetidae</taxon>
        <taxon>Eurotiales</taxon>
        <taxon>Aspergillaceae</taxon>
        <taxon>Penicillium</taxon>
    </lineage>
</organism>
<dbReference type="AlphaFoldDB" id="A0A0G4PVC9"/>